<reference evidence="1" key="2">
    <citation type="submission" date="2011-02" db="EMBL/GenBank/DDBJ databases">
        <authorList>
            <person name="MacLean D."/>
        </authorList>
    </citation>
    <scope>NUCLEOTIDE SEQUENCE</scope>
</reference>
<organism evidence="1">
    <name type="scientific">Albugo laibachii Nc14</name>
    <dbReference type="NCBI Taxonomy" id="890382"/>
    <lineage>
        <taxon>Eukaryota</taxon>
        <taxon>Sar</taxon>
        <taxon>Stramenopiles</taxon>
        <taxon>Oomycota</taxon>
        <taxon>Peronosporomycetes</taxon>
        <taxon>Albuginales</taxon>
        <taxon>Albuginaceae</taxon>
        <taxon>Albugo</taxon>
    </lineage>
</organism>
<name>F0VYK3_9STRA</name>
<dbReference type="HOGENOM" id="CLU_1368389_0_0_1"/>
<proteinExistence type="predicted"/>
<accession>F0VYK3</accession>
<dbReference type="EMBL" id="FR824046">
    <property type="protein sequence ID" value="CCA13867.1"/>
    <property type="molecule type" value="Genomic_DNA"/>
</dbReference>
<sequence length="200" mass="21201">MPRLNERKTAMSSGWTRCVALGGRRKANQQNLAPLDGVEADVRRTPVTNAKYGAGDRGRNAGGKVIDPLEENVAVDEALFCGQNDEKGWNREAACCHGGNEREMKAGLGSARGNGQRAAICDDLILLRSQALRACNTATADHRCRQSPDLLAPTRAPLRCILPIDETSSLSIEGGSVGFALVFLKAIPVILGGALCTSST</sequence>
<protein>
    <submittedName>
        <fullName evidence="1">AlNc14C1G10 protein</fullName>
    </submittedName>
</protein>
<gene>
    <name evidence="1" type="primary">AlNc14C1G10</name>
    <name evidence="1" type="ORF">ALNC14_000100</name>
</gene>
<dbReference type="AlphaFoldDB" id="F0VYK3"/>
<evidence type="ECO:0000313" key="1">
    <source>
        <dbReference type="EMBL" id="CCA13867.1"/>
    </source>
</evidence>
<reference evidence="1" key="1">
    <citation type="journal article" date="2011" name="PLoS Biol.">
        <title>Gene gain and loss during evolution of obligate parasitism in the white rust pathogen of Arabidopsis thaliana.</title>
        <authorList>
            <person name="Kemen E."/>
            <person name="Gardiner A."/>
            <person name="Schultz-Larsen T."/>
            <person name="Kemen A.C."/>
            <person name="Balmuth A.L."/>
            <person name="Robert-Seilaniantz A."/>
            <person name="Bailey K."/>
            <person name="Holub E."/>
            <person name="Studholme D.J."/>
            <person name="Maclean D."/>
            <person name="Jones J.D."/>
        </authorList>
    </citation>
    <scope>NUCLEOTIDE SEQUENCE</scope>
</reference>